<gene>
    <name evidence="2" type="ORF">BD809_103307</name>
</gene>
<dbReference type="RefSeq" id="WP_148782234.1">
    <property type="nucleotide sequence ID" value="NZ_VNHU01000003.1"/>
</dbReference>
<accession>A0A5S5CB76</accession>
<dbReference type="EMBL" id="VNHU01000003">
    <property type="protein sequence ID" value="TYP75243.1"/>
    <property type="molecule type" value="Genomic_DNA"/>
</dbReference>
<dbReference type="Gene3D" id="3.40.50.150">
    <property type="entry name" value="Vaccinia Virus protein VP39"/>
    <property type="match status" value="1"/>
</dbReference>
<dbReference type="InterPro" id="IPR041698">
    <property type="entry name" value="Methyltransf_25"/>
</dbReference>
<sequence length="238" mass="27164">MLINTQHRSTEEEIMDSFDLQGTALKKTLQDLASINSWLGGTSITVDGVLSVIKSNPKQATYTIVDMGCGDGHMLRVLATLGKERGYSFKLIGIDGNAHTIRIAKELSSDYPEIEWYAQDFLTTPDAKENAYDIILCTLTLHHFKKPELLHVTNQFIAIAKIGVVINDLHRSGTAYYLFKFLCVFFIRNPIAQKDGAISILRGFKRSDLEQYAKQINGAHHRIRWRWAFRFQWILMKK</sequence>
<evidence type="ECO:0000313" key="2">
    <source>
        <dbReference type="EMBL" id="TYP75243.1"/>
    </source>
</evidence>
<organism evidence="2 3">
    <name type="scientific">Aquimarina intermedia</name>
    <dbReference type="NCBI Taxonomy" id="350814"/>
    <lineage>
        <taxon>Bacteria</taxon>
        <taxon>Pseudomonadati</taxon>
        <taxon>Bacteroidota</taxon>
        <taxon>Flavobacteriia</taxon>
        <taxon>Flavobacteriales</taxon>
        <taxon>Flavobacteriaceae</taxon>
        <taxon>Aquimarina</taxon>
    </lineage>
</organism>
<comment type="caution">
    <text evidence="2">The sequence shown here is derived from an EMBL/GenBank/DDBJ whole genome shotgun (WGS) entry which is preliminary data.</text>
</comment>
<evidence type="ECO:0000259" key="1">
    <source>
        <dbReference type="Pfam" id="PF13649"/>
    </source>
</evidence>
<name>A0A5S5CB76_9FLAO</name>
<reference evidence="2 3" key="1">
    <citation type="submission" date="2019-07" db="EMBL/GenBank/DDBJ databases">
        <title>Genomic Encyclopedia of Archaeal and Bacterial Type Strains, Phase II (KMG-II): from individual species to whole genera.</title>
        <authorList>
            <person name="Goeker M."/>
        </authorList>
    </citation>
    <scope>NUCLEOTIDE SEQUENCE [LARGE SCALE GENOMIC DNA]</scope>
    <source>
        <strain evidence="2 3">DSM 17527</strain>
    </source>
</reference>
<dbReference type="OrthoDB" id="9800454at2"/>
<dbReference type="AlphaFoldDB" id="A0A5S5CB76"/>
<proteinExistence type="predicted"/>
<evidence type="ECO:0000313" key="3">
    <source>
        <dbReference type="Proteomes" id="UP000324376"/>
    </source>
</evidence>
<dbReference type="SUPFAM" id="SSF53335">
    <property type="entry name" value="S-adenosyl-L-methionine-dependent methyltransferases"/>
    <property type="match status" value="1"/>
</dbReference>
<dbReference type="Proteomes" id="UP000324376">
    <property type="component" value="Unassembled WGS sequence"/>
</dbReference>
<protein>
    <recommendedName>
        <fullName evidence="1">Methyltransferase domain-containing protein</fullName>
    </recommendedName>
</protein>
<dbReference type="CDD" id="cd02440">
    <property type="entry name" value="AdoMet_MTases"/>
    <property type="match status" value="1"/>
</dbReference>
<keyword evidence="3" id="KW-1185">Reference proteome</keyword>
<dbReference type="Pfam" id="PF13649">
    <property type="entry name" value="Methyltransf_25"/>
    <property type="match status" value="1"/>
</dbReference>
<feature type="domain" description="Methyltransferase" evidence="1">
    <location>
        <begin position="64"/>
        <end position="159"/>
    </location>
</feature>
<dbReference type="InterPro" id="IPR029063">
    <property type="entry name" value="SAM-dependent_MTases_sf"/>
</dbReference>